<feature type="compositionally biased region" description="Pro residues" evidence="2">
    <location>
        <begin position="205"/>
        <end position="214"/>
    </location>
</feature>
<organism evidence="3">
    <name type="scientific">Tanacetum cinerariifolium</name>
    <name type="common">Dalmatian daisy</name>
    <name type="synonym">Chrysanthemum cinerariifolium</name>
    <dbReference type="NCBI Taxonomy" id="118510"/>
    <lineage>
        <taxon>Eukaryota</taxon>
        <taxon>Viridiplantae</taxon>
        <taxon>Streptophyta</taxon>
        <taxon>Embryophyta</taxon>
        <taxon>Tracheophyta</taxon>
        <taxon>Spermatophyta</taxon>
        <taxon>Magnoliopsida</taxon>
        <taxon>eudicotyledons</taxon>
        <taxon>Gunneridae</taxon>
        <taxon>Pentapetalae</taxon>
        <taxon>asterids</taxon>
        <taxon>campanulids</taxon>
        <taxon>Asterales</taxon>
        <taxon>Asteraceae</taxon>
        <taxon>Asteroideae</taxon>
        <taxon>Anthemideae</taxon>
        <taxon>Anthemidinae</taxon>
        <taxon>Tanacetum</taxon>
    </lineage>
</organism>
<dbReference type="EMBL" id="BKCJ010000212">
    <property type="protein sequence ID" value="GEU31043.1"/>
    <property type="molecule type" value="Genomic_DNA"/>
</dbReference>
<dbReference type="AlphaFoldDB" id="A0A6L2J202"/>
<feature type="region of interest" description="Disordered" evidence="2">
    <location>
        <begin position="194"/>
        <end position="218"/>
    </location>
</feature>
<proteinExistence type="predicted"/>
<gene>
    <name evidence="3" type="ORF">Tci_003021</name>
</gene>
<evidence type="ECO:0000313" key="3">
    <source>
        <dbReference type="EMBL" id="GEU31043.1"/>
    </source>
</evidence>
<keyword evidence="3" id="KW-0695">RNA-directed DNA polymerase</keyword>
<feature type="coiled-coil region" evidence="1">
    <location>
        <begin position="228"/>
        <end position="262"/>
    </location>
</feature>
<sequence length="576" mass="64785">MELTFADTHNMITFLTKSDASKVFDQIIDFLNVSTIQYTLTVNPNIYVSVIKQFWSSVAVKKVNDVTRLQALVDRKKVLISEETVREALRMDDAESIDCLPNEKIFTELARMGYEKPSTKLTFYKAFFLSQWKFLIHTILQCMSAKSTIWNEFSSSMASAVICLLTVAQQAGEGAAEINVDVVPASVNVDDVSAASSSYSNPSPIAQPPSPPQQQQPLHDTGILMDLLQTLLDTCTDLTRRVENLKQNKIAHVLEITKLKQKVKKLEMSNKLKVSKLRRFKKVGTAQRVETSDDTVMDDVSKQGEIIAHTDADKDVTQKDVVSVEKDDEVKQDADVQGRLADAARRRKGVVIKDPKKTATSSTIIHTEPKSKDKGKRIMVHKPKPLKKKTQIEQDKAYTKEKMEEEHSRALKRKVESSEDKAAKKHKLDEEVKELRKHLQIVPNDDDYVYTEATPLALKMTRSKSKLMGLAVEDDKVELAASKIGCLMLKHSFLYLGSKVGGLMSRSMPKYHMSIFKVPMSVLKILESIRGSFFNGHDINSKKTSWVKWKNVLASKEKGGLGVSSLYALNRGLMFK</sequence>
<feature type="compositionally biased region" description="Low complexity" evidence="2">
    <location>
        <begin position="194"/>
        <end position="204"/>
    </location>
</feature>
<protein>
    <submittedName>
        <fullName evidence="3">RNA-directed DNA polymerase, eukaryota, reverse transcriptase zinc-binding domain protein</fullName>
    </submittedName>
</protein>
<name>A0A6L2J202_TANCI</name>
<keyword evidence="3" id="KW-0808">Transferase</keyword>
<accession>A0A6L2J202</accession>
<dbReference type="PANTHER" id="PTHR33116:SF78">
    <property type="entry name" value="OS12G0587133 PROTEIN"/>
    <property type="match status" value="1"/>
</dbReference>
<dbReference type="GO" id="GO:0003964">
    <property type="term" value="F:RNA-directed DNA polymerase activity"/>
    <property type="evidence" value="ECO:0007669"/>
    <property type="project" value="UniProtKB-KW"/>
</dbReference>
<reference evidence="3" key="1">
    <citation type="journal article" date="2019" name="Sci. Rep.">
        <title>Draft genome of Tanacetum cinerariifolium, the natural source of mosquito coil.</title>
        <authorList>
            <person name="Yamashiro T."/>
            <person name="Shiraishi A."/>
            <person name="Satake H."/>
            <person name="Nakayama K."/>
        </authorList>
    </citation>
    <scope>NUCLEOTIDE SEQUENCE</scope>
</reference>
<evidence type="ECO:0000256" key="2">
    <source>
        <dbReference type="SAM" id="MobiDB-lite"/>
    </source>
</evidence>
<dbReference type="PANTHER" id="PTHR33116">
    <property type="entry name" value="REVERSE TRANSCRIPTASE ZINC-BINDING DOMAIN-CONTAINING PROTEIN-RELATED-RELATED"/>
    <property type="match status" value="1"/>
</dbReference>
<feature type="region of interest" description="Disordered" evidence="2">
    <location>
        <begin position="397"/>
        <end position="427"/>
    </location>
</feature>
<keyword evidence="3" id="KW-0548">Nucleotidyltransferase</keyword>
<evidence type="ECO:0000256" key="1">
    <source>
        <dbReference type="SAM" id="Coils"/>
    </source>
</evidence>
<keyword evidence="1" id="KW-0175">Coiled coil</keyword>
<comment type="caution">
    <text evidence="3">The sequence shown here is derived from an EMBL/GenBank/DDBJ whole genome shotgun (WGS) entry which is preliminary data.</text>
</comment>